<dbReference type="AlphaFoldDB" id="A0A0B5I8T0"/>
<gene>
    <name evidence="1" type="ORF">SVTN_18335</name>
</gene>
<proteinExistence type="predicted"/>
<protein>
    <submittedName>
        <fullName evidence="1">Uncharacterized protein</fullName>
    </submittedName>
</protein>
<accession>A0A0B5I8T0</accession>
<organism evidence="1 2">
    <name type="scientific">Streptomyces vietnamensis</name>
    <dbReference type="NCBI Taxonomy" id="362257"/>
    <lineage>
        <taxon>Bacteria</taxon>
        <taxon>Bacillati</taxon>
        <taxon>Actinomycetota</taxon>
        <taxon>Actinomycetes</taxon>
        <taxon>Kitasatosporales</taxon>
        <taxon>Streptomycetaceae</taxon>
        <taxon>Streptomyces</taxon>
    </lineage>
</organism>
<evidence type="ECO:0000313" key="2">
    <source>
        <dbReference type="Proteomes" id="UP000031774"/>
    </source>
</evidence>
<dbReference type="KEGG" id="svt:SVTN_18335"/>
<name>A0A0B5I8T0_9ACTN</name>
<reference evidence="1 2" key="1">
    <citation type="submission" date="2014-12" db="EMBL/GenBank/DDBJ databases">
        <title>Complete genome sequence of Streptomyces vietnamensis strain GIMV4.0001, a genetic manipulable producer of the benzoisochromanequinone antibiotic granaticin.</title>
        <authorList>
            <person name="Deng M.R."/>
            <person name="Guo J."/>
            <person name="Ma L.Y."/>
            <person name="Feng G.D."/>
            <person name="Mo C.Y."/>
            <person name="Zhu H.H."/>
        </authorList>
    </citation>
    <scope>NUCLEOTIDE SEQUENCE [LARGE SCALE GENOMIC DNA]</scope>
    <source>
        <strain evidence="2">GIMV4.0001</strain>
    </source>
</reference>
<keyword evidence="2" id="KW-1185">Reference proteome</keyword>
<evidence type="ECO:0000313" key="1">
    <source>
        <dbReference type="EMBL" id="AJF66058.1"/>
    </source>
</evidence>
<dbReference type="EMBL" id="CP010407">
    <property type="protein sequence ID" value="AJF66058.1"/>
    <property type="molecule type" value="Genomic_DNA"/>
</dbReference>
<dbReference type="Proteomes" id="UP000031774">
    <property type="component" value="Chromosome"/>
</dbReference>
<dbReference type="HOGENOM" id="CLU_057517_1_0_11"/>
<dbReference type="STRING" id="362257.SVTN_18335"/>
<sequence length="275" mass="29838">MEHVPEPLPMPLDPYRLSGADHAELYAAEQALVTTCLRGFGVTYRSPAGSSSAQPPPEGPYGVTDPDWARKYGYRLPPALIATDHGSRPLPDPTTVALITGGVTYDRNGTPQRISDQPLLTTHHGRKVPEGGCLGEARRTLAGRNDNRDPTRIGSALYAQAYRDSQQDPRVTAATADWAACMKQRGFTYRTPLEPANDPSFPRNPPADERERATAVADVACKEKTGLVALWHRVESEIERSLMRGHGTELAAAKADRDARLAHARRINAGAKTSG</sequence>